<gene>
    <name evidence="1" type="ORF">SAMD00023353_5200730</name>
</gene>
<protein>
    <submittedName>
        <fullName evidence="1">Uncharacterized protein</fullName>
    </submittedName>
</protein>
<evidence type="ECO:0000313" key="2">
    <source>
        <dbReference type="Proteomes" id="UP000054516"/>
    </source>
</evidence>
<dbReference type="EMBL" id="DF977497">
    <property type="protein sequence ID" value="GAW26864.1"/>
    <property type="molecule type" value="Genomic_DNA"/>
</dbReference>
<name>A0A1S8A9S1_ROSNE</name>
<dbReference type="AlphaFoldDB" id="A0A1S8A9S1"/>
<sequence>MRSEAGSHAKQRELRVSILDFQRLISSIRSLAGSDGIHFRVSSDRSPVAAAKPPAQPNQTIGNIIMSPRAFNAKLRTSICMLME</sequence>
<evidence type="ECO:0000313" key="1">
    <source>
        <dbReference type="EMBL" id="GAW26864.1"/>
    </source>
</evidence>
<proteinExistence type="predicted"/>
<reference evidence="1" key="1">
    <citation type="submission" date="2016-03" db="EMBL/GenBank/DDBJ databases">
        <title>Draft genome sequence of Rosellinia necatrix.</title>
        <authorList>
            <person name="Kanematsu S."/>
        </authorList>
    </citation>
    <scope>NUCLEOTIDE SEQUENCE [LARGE SCALE GENOMIC DNA]</scope>
    <source>
        <strain evidence="1">W97</strain>
    </source>
</reference>
<keyword evidence="2" id="KW-1185">Reference proteome</keyword>
<accession>A0A1S8A9S1</accession>
<dbReference type="Proteomes" id="UP000054516">
    <property type="component" value="Unassembled WGS sequence"/>
</dbReference>
<organism evidence="1">
    <name type="scientific">Rosellinia necatrix</name>
    <name type="common">White root-rot fungus</name>
    <dbReference type="NCBI Taxonomy" id="77044"/>
    <lineage>
        <taxon>Eukaryota</taxon>
        <taxon>Fungi</taxon>
        <taxon>Dikarya</taxon>
        <taxon>Ascomycota</taxon>
        <taxon>Pezizomycotina</taxon>
        <taxon>Sordariomycetes</taxon>
        <taxon>Xylariomycetidae</taxon>
        <taxon>Xylariales</taxon>
        <taxon>Xylariaceae</taxon>
        <taxon>Rosellinia</taxon>
    </lineage>
</organism>